<dbReference type="InterPro" id="IPR005828">
    <property type="entry name" value="MFS_sugar_transport-like"/>
</dbReference>
<name>A0AAD5XHC7_9FUNG</name>
<evidence type="ECO:0000256" key="4">
    <source>
        <dbReference type="ARBA" id="ARBA00022989"/>
    </source>
</evidence>
<evidence type="ECO:0000256" key="2">
    <source>
        <dbReference type="ARBA" id="ARBA00022448"/>
    </source>
</evidence>
<dbReference type="Proteomes" id="UP001211907">
    <property type="component" value="Unassembled WGS sequence"/>
</dbReference>
<proteinExistence type="predicted"/>
<comment type="subcellular location">
    <subcellularLocation>
        <location evidence="1">Membrane</location>
        <topology evidence="1">Multi-pass membrane protein</topology>
    </subcellularLocation>
</comment>
<dbReference type="PANTHER" id="PTHR48020">
    <property type="entry name" value="PROTON MYO-INOSITOL COTRANSPORTER"/>
    <property type="match status" value="1"/>
</dbReference>
<dbReference type="PANTHER" id="PTHR48020:SF12">
    <property type="entry name" value="PROTON MYO-INOSITOL COTRANSPORTER"/>
    <property type="match status" value="1"/>
</dbReference>
<dbReference type="Gene3D" id="1.20.1250.20">
    <property type="entry name" value="MFS general substrate transporter like domains"/>
    <property type="match status" value="1"/>
</dbReference>
<dbReference type="InterPro" id="IPR020846">
    <property type="entry name" value="MFS_dom"/>
</dbReference>
<organism evidence="7 8">
    <name type="scientific">Physocladia obscura</name>
    <dbReference type="NCBI Taxonomy" id="109957"/>
    <lineage>
        <taxon>Eukaryota</taxon>
        <taxon>Fungi</taxon>
        <taxon>Fungi incertae sedis</taxon>
        <taxon>Chytridiomycota</taxon>
        <taxon>Chytridiomycota incertae sedis</taxon>
        <taxon>Chytridiomycetes</taxon>
        <taxon>Chytridiales</taxon>
        <taxon>Chytriomycetaceae</taxon>
        <taxon>Physocladia</taxon>
    </lineage>
</organism>
<sequence length="145" mass="16073">MLHIIGRTCVGFGQGLMLSTGPVYLGEIAPTEIRGAILTIWKVFYTLGTVFSYASTLYTTTASNVLGNWQWRYVLLGQAVTPLLFLLCIPHCPESPRWLVLKGRHDDARGVLMMLRDEEDVEAELADMAVVIERDQSENPGVFGA</sequence>
<keyword evidence="8" id="KW-1185">Reference proteome</keyword>
<keyword evidence="3" id="KW-0812">Transmembrane</keyword>
<evidence type="ECO:0000313" key="8">
    <source>
        <dbReference type="Proteomes" id="UP001211907"/>
    </source>
</evidence>
<dbReference type="InterPro" id="IPR036259">
    <property type="entry name" value="MFS_trans_sf"/>
</dbReference>
<evidence type="ECO:0000256" key="1">
    <source>
        <dbReference type="ARBA" id="ARBA00004141"/>
    </source>
</evidence>
<feature type="domain" description="Major facilitator superfamily (MFS) profile" evidence="6">
    <location>
        <begin position="1"/>
        <end position="145"/>
    </location>
</feature>
<dbReference type="Pfam" id="PF00083">
    <property type="entry name" value="Sugar_tr"/>
    <property type="match status" value="1"/>
</dbReference>
<keyword evidence="5" id="KW-0472">Membrane</keyword>
<accession>A0AAD5XHC7</accession>
<gene>
    <name evidence="7" type="ORF">HK100_012798</name>
</gene>
<evidence type="ECO:0000313" key="7">
    <source>
        <dbReference type="EMBL" id="KAJ3120434.1"/>
    </source>
</evidence>
<dbReference type="InterPro" id="IPR050814">
    <property type="entry name" value="Myo-inositol_Transporter"/>
</dbReference>
<dbReference type="SUPFAM" id="SSF103473">
    <property type="entry name" value="MFS general substrate transporter"/>
    <property type="match status" value="1"/>
</dbReference>
<keyword evidence="4" id="KW-1133">Transmembrane helix</keyword>
<dbReference type="EMBL" id="JADGJH010000966">
    <property type="protein sequence ID" value="KAJ3120434.1"/>
    <property type="molecule type" value="Genomic_DNA"/>
</dbReference>
<feature type="non-terminal residue" evidence="7">
    <location>
        <position position="145"/>
    </location>
</feature>
<reference evidence="7" key="1">
    <citation type="submission" date="2020-05" db="EMBL/GenBank/DDBJ databases">
        <title>Phylogenomic resolution of chytrid fungi.</title>
        <authorList>
            <person name="Stajich J.E."/>
            <person name="Amses K."/>
            <person name="Simmons R."/>
            <person name="Seto K."/>
            <person name="Myers J."/>
            <person name="Bonds A."/>
            <person name="Quandt C.A."/>
            <person name="Barry K."/>
            <person name="Liu P."/>
            <person name="Grigoriev I."/>
            <person name="Longcore J.E."/>
            <person name="James T.Y."/>
        </authorList>
    </citation>
    <scope>NUCLEOTIDE SEQUENCE</scope>
    <source>
        <strain evidence="7">JEL0513</strain>
    </source>
</reference>
<evidence type="ECO:0000256" key="3">
    <source>
        <dbReference type="ARBA" id="ARBA00022692"/>
    </source>
</evidence>
<dbReference type="GO" id="GO:0016020">
    <property type="term" value="C:membrane"/>
    <property type="evidence" value="ECO:0007669"/>
    <property type="project" value="UniProtKB-SubCell"/>
</dbReference>
<keyword evidence="2" id="KW-0813">Transport</keyword>
<dbReference type="PROSITE" id="PS50850">
    <property type="entry name" value="MFS"/>
    <property type="match status" value="1"/>
</dbReference>
<protein>
    <recommendedName>
        <fullName evidence="6">Major facilitator superfamily (MFS) profile domain-containing protein</fullName>
    </recommendedName>
</protein>
<comment type="caution">
    <text evidence="7">The sequence shown here is derived from an EMBL/GenBank/DDBJ whole genome shotgun (WGS) entry which is preliminary data.</text>
</comment>
<evidence type="ECO:0000259" key="6">
    <source>
        <dbReference type="PROSITE" id="PS50850"/>
    </source>
</evidence>
<dbReference type="GO" id="GO:0022857">
    <property type="term" value="F:transmembrane transporter activity"/>
    <property type="evidence" value="ECO:0007669"/>
    <property type="project" value="InterPro"/>
</dbReference>
<dbReference type="AlphaFoldDB" id="A0AAD5XHC7"/>
<evidence type="ECO:0000256" key="5">
    <source>
        <dbReference type="ARBA" id="ARBA00023136"/>
    </source>
</evidence>